<proteinExistence type="predicted"/>
<evidence type="ECO:0000313" key="2">
    <source>
        <dbReference type="EMBL" id="BFF96023.1"/>
    </source>
</evidence>
<sequence length="171" mass="19169">MKYHSVMNKRKSSKTPSPARRESSIVAISEAKTNQHFDGPMSYGALEMEAAAALLLLRYQYDRQSMPLNSTAVTRSPTPPHLLADKRTPKDQTVRTPDSVQPLKKRSIPTHLLRRSLTPAKSNTSGGSSSIVKAKSRLTPVPRRIDNDCNKVLLKSCRNMIREFLDNQELI</sequence>
<evidence type="ECO:0000256" key="1">
    <source>
        <dbReference type="SAM" id="MobiDB-lite"/>
    </source>
</evidence>
<feature type="region of interest" description="Disordered" evidence="1">
    <location>
        <begin position="70"/>
        <end position="102"/>
    </location>
</feature>
<dbReference type="AlphaFoldDB" id="A0AAU9FJU1"/>
<protein>
    <submittedName>
        <fullName evidence="2">Uncharacterized protein</fullName>
    </submittedName>
</protein>
<dbReference type="Proteomes" id="UP001500889">
    <property type="component" value="Chromosome U"/>
</dbReference>
<organism evidence="2 3">
    <name type="scientific">Drosophila madeirensis</name>
    <name type="common">Fruit fly</name>
    <dbReference type="NCBI Taxonomy" id="30013"/>
    <lineage>
        <taxon>Eukaryota</taxon>
        <taxon>Metazoa</taxon>
        <taxon>Ecdysozoa</taxon>
        <taxon>Arthropoda</taxon>
        <taxon>Hexapoda</taxon>
        <taxon>Insecta</taxon>
        <taxon>Pterygota</taxon>
        <taxon>Neoptera</taxon>
        <taxon>Endopterygota</taxon>
        <taxon>Diptera</taxon>
        <taxon>Brachycera</taxon>
        <taxon>Muscomorpha</taxon>
        <taxon>Ephydroidea</taxon>
        <taxon>Drosophilidae</taxon>
        <taxon>Drosophila</taxon>
        <taxon>Sophophora</taxon>
    </lineage>
</organism>
<gene>
    <name evidence="2" type="ORF">DMAD_13303</name>
</gene>
<feature type="region of interest" description="Disordered" evidence="1">
    <location>
        <begin position="1"/>
        <end position="23"/>
    </location>
</feature>
<accession>A0AAU9FJU1</accession>
<dbReference type="EMBL" id="AP029264">
    <property type="protein sequence ID" value="BFF96023.1"/>
    <property type="molecule type" value="Genomic_DNA"/>
</dbReference>
<reference evidence="2 3" key="1">
    <citation type="submission" date="2024-02" db="EMBL/GenBank/DDBJ databases">
        <title>A chromosome-level genome assembly of Drosophila madeirensis, a fruit fly species endemic to Madeira island.</title>
        <authorList>
            <person name="Tomihara K."/>
            <person name="Llopart A."/>
            <person name="Yamamoto D."/>
        </authorList>
    </citation>
    <scope>NUCLEOTIDE SEQUENCE [LARGE SCALE GENOMIC DNA]</scope>
    <source>
        <strain evidence="2 3">RF1</strain>
    </source>
</reference>
<evidence type="ECO:0000313" key="3">
    <source>
        <dbReference type="Proteomes" id="UP001500889"/>
    </source>
</evidence>
<name>A0AAU9FJU1_DROMD</name>
<feature type="compositionally biased region" description="Basic and acidic residues" evidence="1">
    <location>
        <begin position="83"/>
        <end position="93"/>
    </location>
</feature>
<feature type="compositionally biased region" description="Basic residues" evidence="1">
    <location>
        <begin position="1"/>
        <end position="13"/>
    </location>
</feature>
<keyword evidence="3" id="KW-1185">Reference proteome</keyword>